<dbReference type="Proteomes" id="UP001515480">
    <property type="component" value="Unassembled WGS sequence"/>
</dbReference>
<evidence type="ECO:0008006" key="3">
    <source>
        <dbReference type="Google" id="ProtNLM"/>
    </source>
</evidence>
<comment type="caution">
    <text evidence="1">The sequence shown here is derived from an EMBL/GenBank/DDBJ whole genome shotgun (WGS) entry which is preliminary data.</text>
</comment>
<organism evidence="1 2">
    <name type="scientific">Prymnesium parvum</name>
    <name type="common">Toxic golden alga</name>
    <dbReference type="NCBI Taxonomy" id="97485"/>
    <lineage>
        <taxon>Eukaryota</taxon>
        <taxon>Haptista</taxon>
        <taxon>Haptophyta</taxon>
        <taxon>Prymnesiophyceae</taxon>
        <taxon>Prymnesiales</taxon>
        <taxon>Prymnesiaceae</taxon>
        <taxon>Prymnesium</taxon>
    </lineage>
</organism>
<keyword evidence="2" id="KW-1185">Reference proteome</keyword>
<proteinExistence type="predicted"/>
<sequence length="133" mass="14928">MLLSRGARLAARSPSLPQLRGLCTMNSIQVDTVARVYSCKVKDEPSAVMLDDAFDEVLLDSVADHNLVWGASRLVCKSQLDYKFILKFTDVDALNTYVTGHNDELMKQLKPKIAPLINGELHEQNFVYDDIDE</sequence>
<evidence type="ECO:0000313" key="2">
    <source>
        <dbReference type="Proteomes" id="UP001515480"/>
    </source>
</evidence>
<dbReference type="EMBL" id="JBGBPQ010000012">
    <property type="protein sequence ID" value="KAL1514880.1"/>
    <property type="molecule type" value="Genomic_DNA"/>
</dbReference>
<evidence type="ECO:0000313" key="1">
    <source>
        <dbReference type="EMBL" id="KAL1514880.1"/>
    </source>
</evidence>
<dbReference type="AlphaFoldDB" id="A0AB34J823"/>
<protein>
    <recommendedName>
        <fullName evidence="3">Stress-response A/B barrel domain-containing protein</fullName>
    </recommendedName>
</protein>
<gene>
    <name evidence="1" type="ORF">AB1Y20_003962</name>
</gene>
<name>A0AB34J823_PRYPA</name>
<reference evidence="1 2" key="1">
    <citation type="journal article" date="2024" name="Science">
        <title>Giant polyketide synthase enzymes in the biosynthesis of giant marine polyether toxins.</title>
        <authorList>
            <person name="Fallon T.R."/>
            <person name="Shende V.V."/>
            <person name="Wierzbicki I.H."/>
            <person name="Pendleton A.L."/>
            <person name="Watervoot N.F."/>
            <person name="Auber R.P."/>
            <person name="Gonzalez D.J."/>
            <person name="Wisecaver J.H."/>
            <person name="Moore B.S."/>
        </authorList>
    </citation>
    <scope>NUCLEOTIDE SEQUENCE [LARGE SCALE GENOMIC DNA]</scope>
    <source>
        <strain evidence="1 2">12B1</strain>
    </source>
</reference>
<accession>A0AB34J823</accession>